<sequence length="44" mass="5127">MNKNVSPDHTIRHTRFAPGRTGRETGLHRNRCVPESRPCTNNRR</sequence>
<evidence type="ECO:0000256" key="1">
    <source>
        <dbReference type="SAM" id="MobiDB-lite"/>
    </source>
</evidence>
<comment type="caution">
    <text evidence="2">The sequence shown here is derived from an EMBL/GenBank/DDBJ whole genome shotgun (WGS) entry which is preliminary data.</text>
</comment>
<accession>A0A0W8FFR0</accession>
<dbReference type="AlphaFoldDB" id="A0A0W8FFR0"/>
<organism evidence="2">
    <name type="scientific">hydrocarbon metagenome</name>
    <dbReference type="NCBI Taxonomy" id="938273"/>
    <lineage>
        <taxon>unclassified sequences</taxon>
        <taxon>metagenomes</taxon>
        <taxon>ecological metagenomes</taxon>
    </lineage>
</organism>
<reference evidence="2" key="1">
    <citation type="journal article" date="2015" name="Proc. Natl. Acad. Sci. U.S.A.">
        <title>Networks of energetic and metabolic interactions define dynamics in microbial communities.</title>
        <authorList>
            <person name="Embree M."/>
            <person name="Liu J.K."/>
            <person name="Al-Bassam M.M."/>
            <person name="Zengler K."/>
        </authorList>
    </citation>
    <scope>NUCLEOTIDE SEQUENCE</scope>
</reference>
<evidence type="ECO:0000313" key="2">
    <source>
        <dbReference type="EMBL" id="KUG19633.1"/>
    </source>
</evidence>
<dbReference type="EMBL" id="LNQE01001270">
    <property type="protein sequence ID" value="KUG19633.1"/>
    <property type="molecule type" value="Genomic_DNA"/>
</dbReference>
<protein>
    <submittedName>
        <fullName evidence="2">Uncharacterized protein</fullName>
    </submittedName>
</protein>
<name>A0A0W8FFR0_9ZZZZ</name>
<feature type="region of interest" description="Disordered" evidence="1">
    <location>
        <begin position="1"/>
        <end position="44"/>
    </location>
</feature>
<proteinExistence type="predicted"/>
<gene>
    <name evidence="2" type="ORF">ASZ90_010644</name>
</gene>